<proteinExistence type="predicted"/>
<feature type="region of interest" description="Disordered" evidence="1">
    <location>
        <begin position="75"/>
        <end position="115"/>
    </location>
</feature>
<evidence type="ECO:0000313" key="2">
    <source>
        <dbReference type="EMBL" id="SEO54670.1"/>
    </source>
</evidence>
<dbReference type="Proteomes" id="UP000182975">
    <property type="component" value="Unassembled WGS sequence"/>
</dbReference>
<accession>A0A1H8QKB4</accession>
<evidence type="ECO:0000256" key="1">
    <source>
        <dbReference type="SAM" id="MobiDB-lite"/>
    </source>
</evidence>
<dbReference type="OrthoDB" id="3177799at2"/>
<name>A0A1H8QKB4_9ACTN</name>
<dbReference type="RefSeq" id="WP_066663948.1">
    <property type="nucleotide sequence ID" value="NZ_CP011402.1"/>
</dbReference>
<gene>
    <name evidence="2" type="ORF">SAMN02910314_00521</name>
</gene>
<dbReference type="AlphaFoldDB" id="A0A1H8QKB4"/>
<keyword evidence="3" id="KW-1185">Reference proteome</keyword>
<dbReference type="EMBL" id="FOEC01000002">
    <property type="protein sequence ID" value="SEO54670.1"/>
    <property type="molecule type" value="Genomic_DNA"/>
</dbReference>
<reference evidence="3" key="1">
    <citation type="submission" date="2016-10" db="EMBL/GenBank/DDBJ databases">
        <authorList>
            <person name="Varghese N."/>
        </authorList>
    </citation>
    <scope>NUCLEOTIDE SEQUENCE [LARGE SCALE GENOMIC DNA]</scope>
    <source>
        <strain evidence="3">DSM 21843</strain>
    </source>
</reference>
<organism evidence="2 3">
    <name type="scientific">Denitrobacterium detoxificans</name>
    <dbReference type="NCBI Taxonomy" id="79604"/>
    <lineage>
        <taxon>Bacteria</taxon>
        <taxon>Bacillati</taxon>
        <taxon>Actinomycetota</taxon>
        <taxon>Coriobacteriia</taxon>
        <taxon>Eggerthellales</taxon>
        <taxon>Eggerthellaceae</taxon>
        <taxon>Denitrobacterium</taxon>
    </lineage>
</organism>
<sequence>METQSAEAPNYKQQAEELHAALGAALENIRSQSCDSALVTPERWNATGMAPAWMDVEAFTDAVRDALAKFHASSSEHDCGATSGAEQIEPTNEAEAATETSSDEEEAIPASASSEQPASLDEALAALPAIPCADICVLEGKSTTYFYSNAYMTDAYANWAFLAQEDDKVQTFVSVVREDSRVYPRPMVYRSLLNPPFRMTEDEVLQCWQTVQETGKFPDIESCEASNGDVYFFSTDYLSPRYAQSLAEYESVERLANP</sequence>
<evidence type="ECO:0000313" key="3">
    <source>
        <dbReference type="Proteomes" id="UP000182975"/>
    </source>
</evidence>
<protein>
    <submittedName>
        <fullName evidence="2">Uncharacterized protein</fullName>
    </submittedName>
</protein>